<evidence type="ECO:0000256" key="1">
    <source>
        <dbReference type="SAM" id="MobiDB-lite"/>
    </source>
</evidence>
<evidence type="ECO:0000313" key="3">
    <source>
        <dbReference type="Proteomes" id="UP001632037"/>
    </source>
</evidence>
<reference evidence="2 3" key="1">
    <citation type="submission" date="2024-09" db="EMBL/GenBank/DDBJ databases">
        <title>Genome sequencing and assembly of Phytophthora oleae, isolate VK10A, causative agent of rot of olive drupes.</title>
        <authorList>
            <person name="Conti Taguali S."/>
            <person name="Riolo M."/>
            <person name="La Spada F."/>
            <person name="Cacciola S.O."/>
            <person name="Dionisio G."/>
        </authorList>
    </citation>
    <scope>NUCLEOTIDE SEQUENCE [LARGE SCALE GENOMIC DNA]</scope>
    <source>
        <strain evidence="2 3">VK10A</strain>
    </source>
</reference>
<sequence length="87" mass="9786">MADKKRTATSSIASIPVHKADDQLIKRPRKEGPPVKPLAPSLPDPETELLRALEEEISKEEQKVEAYKTNKLPVQEEDDDYDESGDE</sequence>
<evidence type="ECO:0000313" key="2">
    <source>
        <dbReference type="EMBL" id="KAL3659120.1"/>
    </source>
</evidence>
<dbReference type="EMBL" id="JBIMZQ010000049">
    <property type="protein sequence ID" value="KAL3659120.1"/>
    <property type="molecule type" value="Genomic_DNA"/>
</dbReference>
<feature type="compositionally biased region" description="Basic and acidic residues" evidence="1">
    <location>
        <begin position="18"/>
        <end position="33"/>
    </location>
</feature>
<feature type="compositionally biased region" description="Basic and acidic residues" evidence="1">
    <location>
        <begin position="48"/>
        <end position="68"/>
    </location>
</feature>
<protein>
    <submittedName>
        <fullName evidence="2">Uncharacterized protein</fullName>
    </submittedName>
</protein>
<comment type="caution">
    <text evidence="2">The sequence shown here is derived from an EMBL/GenBank/DDBJ whole genome shotgun (WGS) entry which is preliminary data.</text>
</comment>
<keyword evidence="3" id="KW-1185">Reference proteome</keyword>
<proteinExistence type="predicted"/>
<feature type="compositionally biased region" description="Acidic residues" evidence="1">
    <location>
        <begin position="75"/>
        <end position="87"/>
    </location>
</feature>
<organism evidence="2 3">
    <name type="scientific">Phytophthora oleae</name>
    <dbReference type="NCBI Taxonomy" id="2107226"/>
    <lineage>
        <taxon>Eukaryota</taxon>
        <taxon>Sar</taxon>
        <taxon>Stramenopiles</taxon>
        <taxon>Oomycota</taxon>
        <taxon>Peronosporomycetes</taxon>
        <taxon>Peronosporales</taxon>
        <taxon>Peronosporaceae</taxon>
        <taxon>Phytophthora</taxon>
    </lineage>
</organism>
<feature type="compositionally biased region" description="Pro residues" evidence="1">
    <location>
        <begin position="34"/>
        <end position="43"/>
    </location>
</feature>
<dbReference type="Proteomes" id="UP001632037">
    <property type="component" value="Unassembled WGS sequence"/>
</dbReference>
<dbReference type="AlphaFoldDB" id="A0ABD3EZ13"/>
<accession>A0ABD3EZ13</accession>
<gene>
    <name evidence="2" type="ORF">V7S43_016004</name>
</gene>
<name>A0ABD3EZ13_9STRA</name>
<feature type="region of interest" description="Disordered" evidence="1">
    <location>
        <begin position="1"/>
        <end position="87"/>
    </location>
</feature>